<dbReference type="PANTHER" id="PTHR34235:SF3">
    <property type="entry name" value="SLR1203 PROTEIN"/>
    <property type="match status" value="1"/>
</dbReference>
<dbReference type="AlphaFoldDB" id="A0A2T1LWX8"/>
<reference evidence="1 2" key="1">
    <citation type="submission" date="2018-03" db="EMBL/GenBank/DDBJ databases">
        <title>The ancient ancestry and fast evolution of plastids.</title>
        <authorList>
            <person name="Moore K.R."/>
            <person name="Magnabosco C."/>
            <person name="Momper L."/>
            <person name="Gold D.A."/>
            <person name="Bosak T."/>
            <person name="Fournier G.P."/>
        </authorList>
    </citation>
    <scope>NUCLEOTIDE SEQUENCE [LARGE SCALE GENOMIC DNA]</scope>
    <source>
        <strain evidence="1 2">CCALA 016</strain>
    </source>
</reference>
<comment type="caution">
    <text evidence="1">The sequence shown here is derived from an EMBL/GenBank/DDBJ whole genome shotgun (WGS) entry which is preliminary data.</text>
</comment>
<dbReference type="PANTHER" id="PTHR34235">
    <property type="entry name" value="SLR1203 PROTEIN-RELATED"/>
    <property type="match status" value="1"/>
</dbReference>
<protein>
    <submittedName>
        <fullName evidence="1">DUF29 domain-containing protein</fullName>
    </submittedName>
</protein>
<dbReference type="Pfam" id="PF01724">
    <property type="entry name" value="DUF29"/>
    <property type="match status" value="1"/>
</dbReference>
<reference evidence="1 2" key="2">
    <citation type="submission" date="2018-03" db="EMBL/GenBank/DDBJ databases">
        <authorList>
            <person name="Keele B.F."/>
        </authorList>
    </citation>
    <scope>NUCLEOTIDE SEQUENCE [LARGE SCALE GENOMIC DNA]</scope>
    <source>
        <strain evidence="1 2">CCALA 016</strain>
    </source>
</reference>
<organism evidence="1 2">
    <name type="scientific">Aphanothece hegewaldii CCALA 016</name>
    <dbReference type="NCBI Taxonomy" id="2107694"/>
    <lineage>
        <taxon>Bacteria</taxon>
        <taxon>Bacillati</taxon>
        <taxon>Cyanobacteriota</taxon>
        <taxon>Cyanophyceae</taxon>
        <taxon>Oscillatoriophycideae</taxon>
        <taxon>Chroococcales</taxon>
        <taxon>Aphanothecaceae</taxon>
        <taxon>Aphanothece</taxon>
    </lineage>
</organism>
<evidence type="ECO:0000313" key="2">
    <source>
        <dbReference type="Proteomes" id="UP000239001"/>
    </source>
</evidence>
<accession>A0A2T1LWX8</accession>
<dbReference type="RefSeq" id="WP_106457367.1">
    <property type="nucleotide sequence ID" value="NZ_PXOH01000013.1"/>
</dbReference>
<sequence length="156" mass="18572">MTVTQSTSADSIQNPNLYEQDFYQWIETTVNLLRERKLNQLDYDNLIEELESMGRSEKRAVKSNLEVVLLHLLKWKYEPEYRSRSWQNSIREHRKRIHKLLQDSPSLNQWLTDVFDECYQVARNDAAYETGLPIEQFPSKSPFLVEETLNSNYLPD</sequence>
<keyword evidence="2" id="KW-1185">Reference proteome</keyword>
<name>A0A2T1LWX8_9CHRO</name>
<dbReference type="Proteomes" id="UP000239001">
    <property type="component" value="Unassembled WGS sequence"/>
</dbReference>
<dbReference type="InterPro" id="IPR002636">
    <property type="entry name" value="DUF29"/>
</dbReference>
<dbReference type="OrthoDB" id="5769308at2"/>
<dbReference type="EMBL" id="PXOH01000013">
    <property type="protein sequence ID" value="PSF36650.1"/>
    <property type="molecule type" value="Genomic_DNA"/>
</dbReference>
<proteinExistence type="predicted"/>
<evidence type="ECO:0000313" key="1">
    <source>
        <dbReference type="EMBL" id="PSF36650.1"/>
    </source>
</evidence>
<gene>
    <name evidence="1" type="ORF">C7H19_13315</name>
</gene>
<dbReference type="Gene3D" id="1.20.1220.20">
    <property type="entry name" value="Uncharcterised protein PF01724"/>
    <property type="match status" value="1"/>
</dbReference>